<dbReference type="Pfam" id="PF09454">
    <property type="entry name" value="Vps23_core"/>
    <property type="match status" value="1"/>
</dbReference>
<dbReference type="SUPFAM" id="SSF140111">
    <property type="entry name" value="Endosomal sorting complex assembly domain"/>
    <property type="match status" value="1"/>
</dbReference>
<feature type="region of interest" description="Disordered" evidence="8">
    <location>
        <begin position="247"/>
        <end position="272"/>
    </location>
</feature>
<feature type="domain" description="SB" evidence="9">
    <location>
        <begin position="420"/>
        <end position="488"/>
    </location>
</feature>
<dbReference type="OrthoDB" id="306304at2759"/>
<dbReference type="SUPFAM" id="SSF54495">
    <property type="entry name" value="UBC-like"/>
    <property type="match status" value="1"/>
</dbReference>
<evidence type="ECO:0000256" key="7">
    <source>
        <dbReference type="PROSITE-ProRule" id="PRU00644"/>
    </source>
</evidence>
<evidence type="ECO:0000256" key="3">
    <source>
        <dbReference type="ARBA" id="ARBA00022448"/>
    </source>
</evidence>
<feature type="compositionally biased region" description="Pro residues" evidence="8">
    <location>
        <begin position="181"/>
        <end position="204"/>
    </location>
</feature>
<keyword evidence="3 7" id="KW-0813">Transport</keyword>
<evidence type="ECO:0000256" key="4">
    <source>
        <dbReference type="ARBA" id="ARBA00022753"/>
    </source>
</evidence>
<keyword evidence="12" id="KW-1185">Reference proteome</keyword>
<sequence length="494" mass="54414">MDIKNWLQTVLQSYKEPDRTFRDVDAVLEMYSSLKPKMDTYTYNDGHTQLLLCVHGTVPITYRSIPYYIPVAFWIPSEYPRSPPMPYVKPTSNMLVREGKHVDKSGLCYHPYRSSWKENPNKHNLLELVAILQQVFAQEPPVYSVVPSAAAAATTGSPMLSHPPPSIPAKVNDNRHSLPNNTPPPPPPPPSQPPTMPPPHPPHPVSSTSTPYSPSTTTSDSPTSRWPSGDGTAYYNIQQGLAAMSLSPQGYTSSTPPPMPTSTTSTGAIHKPASLPALSPALANSSITTTSAVSNSTPATTSAAAPGAATPPPRQALPRTTPESRERDLQDRLYRKVAERMQAFNMAVSGEMDKLLVINRQLNDGENEIRHEQQTLTDMLRRLQDNIHVLKSRDHEIQEITDTVNAMPDMAVDEALCGTTIVYNQLFDLVADDNAIVDTIYYLGKALNSERIDLVTFMKLTRTLAREQFMKRALMKKIGDALKPPSSETLPPSS</sequence>
<dbReference type="GO" id="GO:0000813">
    <property type="term" value="C:ESCRT I complex"/>
    <property type="evidence" value="ECO:0007669"/>
    <property type="project" value="TreeGrafter"/>
</dbReference>
<feature type="region of interest" description="Disordered" evidence="8">
    <location>
        <begin position="289"/>
        <end position="328"/>
    </location>
</feature>
<feature type="compositionally biased region" description="Low complexity" evidence="8">
    <location>
        <begin position="289"/>
        <end position="308"/>
    </location>
</feature>
<protein>
    <submittedName>
        <fullName evidence="11">Endosomal sorting complex protein</fullName>
    </submittedName>
</protein>
<dbReference type="PROSITE" id="PS51322">
    <property type="entry name" value="UEV"/>
    <property type="match status" value="1"/>
</dbReference>
<dbReference type="Gene3D" id="6.10.140.820">
    <property type="match status" value="1"/>
</dbReference>
<comment type="caution">
    <text evidence="11">The sequence shown here is derived from an EMBL/GenBank/DDBJ whole genome shotgun (WGS) entry which is preliminary data.</text>
</comment>
<keyword evidence="4" id="KW-0967">Endosome</keyword>
<evidence type="ECO:0000313" key="12">
    <source>
        <dbReference type="Proteomes" id="UP000027586"/>
    </source>
</evidence>
<evidence type="ECO:0000256" key="2">
    <source>
        <dbReference type="ARBA" id="ARBA00009594"/>
    </source>
</evidence>
<evidence type="ECO:0000256" key="5">
    <source>
        <dbReference type="ARBA" id="ARBA00022927"/>
    </source>
</evidence>
<proteinExistence type="inferred from homology"/>
<dbReference type="Proteomes" id="UP000027586">
    <property type="component" value="Unassembled WGS sequence"/>
</dbReference>
<dbReference type="GO" id="GO:0072666">
    <property type="term" value="P:establishment of protein localization to vacuole"/>
    <property type="evidence" value="ECO:0007669"/>
    <property type="project" value="UniProtKB-ARBA"/>
</dbReference>
<feature type="domain" description="UEV" evidence="10">
    <location>
        <begin position="1"/>
        <end position="146"/>
    </location>
</feature>
<dbReference type="Gene3D" id="3.10.110.10">
    <property type="entry name" value="Ubiquitin Conjugating Enzyme"/>
    <property type="match status" value="1"/>
</dbReference>
<comment type="similarity">
    <text evidence="2">Belongs to the ubiquitin-conjugating enzyme family. UEV subfamily.</text>
</comment>
<reference evidence="11" key="1">
    <citation type="submission" date="2013-08" db="EMBL/GenBank/DDBJ databases">
        <title>Gene expansion shapes genome architecture in the human pathogen Lichtheimia corymbifera: an evolutionary genomics analysis in the ancient terrestrial Mucorales (Mucoromycotina).</title>
        <authorList>
            <person name="Schwartze V.U."/>
            <person name="Winter S."/>
            <person name="Shelest E."/>
            <person name="Marcet-Houben M."/>
            <person name="Horn F."/>
            <person name="Wehner S."/>
            <person name="Hoffmann K."/>
            <person name="Riege K."/>
            <person name="Sammeth M."/>
            <person name="Nowrousian M."/>
            <person name="Valiante V."/>
            <person name="Linde J."/>
            <person name="Jacobsen I.D."/>
            <person name="Marz M."/>
            <person name="Brakhage A.A."/>
            <person name="Gabaldon T."/>
            <person name="Bocker S."/>
            <person name="Voigt K."/>
        </authorList>
    </citation>
    <scope>NUCLEOTIDE SEQUENCE [LARGE SCALE GENOMIC DNA]</scope>
    <source>
        <strain evidence="11">FSU 9682</strain>
    </source>
</reference>
<evidence type="ECO:0000259" key="10">
    <source>
        <dbReference type="PROSITE" id="PS51322"/>
    </source>
</evidence>
<dbReference type="EMBL" id="CBTN010000017">
    <property type="protein sequence ID" value="CDH53486.1"/>
    <property type="molecule type" value="Genomic_DNA"/>
</dbReference>
<feature type="region of interest" description="Disordered" evidence="8">
    <location>
        <begin position="154"/>
        <end position="233"/>
    </location>
</feature>
<keyword evidence="5 7" id="KW-0653">Protein transport</keyword>
<dbReference type="GO" id="GO:0043162">
    <property type="term" value="P:ubiquitin-dependent protein catabolic process via the multivesicular body sorting pathway"/>
    <property type="evidence" value="ECO:0007669"/>
    <property type="project" value="UniProtKB-ARBA"/>
</dbReference>
<dbReference type="PANTHER" id="PTHR23306:SF3">
    <property type="entry name" value="TUMOR SUPPRESSOR PROTEIN 101"/>
    <property type="match status" value="1"/>
</dbReference>
<dbReference type="CDD" id="cd11685">
    <property type="entry name" value="UEV_TSG101-like"/>
    <property type="match status" value="1"/>
</dbReference>
<gene>
    <name evidence="11" type="ORF">LCOR_04831.1</name>
</gene>
<dbReference type="InterPro" id="IPR037202">
    <property type="entry name" value="ESCRT_assembly_dom"/>
</dbReference>
<dbReference type="PROSITE" id="PS51312">
    <property type="entry name" value="SB"/>
    <property type="match status" value="1"/>
</dbReference>
<evidence type="ECO:0000256" key="8">
    <source>
        <dbReference type="SAM" id="MobiDB-lite"/>
    </source>
</evidence>
<evidence type="ECO:0000313" key="11">
    <source>
        <dbReference type="EMBL" id="CDH53486.1"/>
    </source>
</evidence>
<name>A0A068RWY6_9FUNG</name>
<feature type="compositionally biased region" description="Low complexity" evidence="8">
    <location>
        <begin position="261"/>
        <end position="272"/>
    </location>
</feature>
<keyword evidence="6" id="KW-0175">Coiled coil</keyword>
<comment type="subcellular location">
    <subcellularLocation>
        <location evidence="1">Endosome</location>
    </subcellularLocation>
</comment>
<dbReference type="InterPro" id="IPR017916">
    <property type="entry name" value="SB_dom"/>
</dbReference>
<organism evidence="11 12">
    <name type="scientific">Lichtheimia corymbifera JMRC:FSU:9682</name>
    <dbReference type="NCBI Taxonomy" id="1263082"/>
    <lineage>
        <taxon>Eukaryota</taxon>
        <taxon>Fungi</taxon>
        <taxon>Fungi incertae sedis</taxon>
        <taxon>Mucoromycota</taxon>
        <taxon>Mucoromycotina</taxon>
        <taxon>Mucoromycetes</taxon>
        <taxon>Mucorales</taxon>
        <taxon>Lichtheimiaceae</taxon>
        <taxon>Lichtheimia</taxon>
    </lineage>
</organism>
<evidence type="ECO:0000256" key="1">
    <source>
        <dbReference type="ARBA" id="ARBA00004177"/>
    </source>
</evidence>
<feature type="compositionally biased region" description="Low complexity" evidence="8">
    <location>
        <begin position="205"/>
        <end position="228"/>
    </location>
</feature>
<dbReference type="Pfam" id="PF05743">
    <property type="entry name" value="UEV"/>
    <property type="match status" value="1"/>
</dbReference>
<dbReference type="AlphaFoldDB" id="A0A068RWY6"/>
<evidence type="ECO:0000256" key="6">
    <source>
        <dbReference type="ARBA" id="ARBA00023054"/>
    </source>
</evidence>
<dbReference type="VEuPathDB" id="FungiDB:LCOR_04831.1"/>
<dbReference type="STRING" id="1263082.A0A068RWY6"/>
<dbReference type="GO" id="GO:0043130">
    <property type="term" value="F:ubiquitin binding"/>
    <property type="evidence" value="ECO:0007669"/>
    <property type="project" value="TreeGrafter"/>
</dbReference>
<dbReference type="GO" id="GO:0015031">
    <property type="term" value="P:protein transport"/>
    <property type="evidence" value="ECO:0007669"/>
    <property type="project" value="UniProtKB-UniRule"/>
</dbReference>
<accession>A0A068RWY6</accession>
<dbReference type="InterPro" id="IPR008883">
    <property type="entry name" value="UEV_N"/>
</dbReference>
<dbReference type="InterPro" id="IPR016135">
    <property type="entry name" value="UBQ-conjugating_enzyme/RWD"/>
</dbReference>
<evidence type="ECO:0000259" key="9">
    <source>
        <dbReference type="PROSITE" id="PS51312"/>
    </source>
</evidence>
<dbReference type="PANTHER" id="PTHR23306">
    <property type="entry name" value="TUMOR SUSCEPTIBILITY GENE 101 PROTEIN-RELATED"/>
    <property type="match status" value="1"/>
</dbReference>
<dbReference type="InterPro" id="IPR052070">
    <property type="entry name" value="ESCRT-I_UEV_domain"/>
</dbReference>